<dbReference type="OMA" id="ITIQIEY"/>
<keyword evidence="3" id="KW-0812">Transmembrane</keyword>
<dbReference type="PANTHER" id="PTHR23070">
    <property type="entry name" value="BCS1 AAA-TYPE ATPASE"/>
    <property type="match status" value="1"/>
</dbReference>
<keyword evidence="6" id="KW-0378">Hydrolase</keyword>
<dbReference type="InterPro" id="IPR057495">
    <property type="entry name" value="AAA_lid_BCS1"/>
</dbReference>
<dbReference type="InterPro" id="IPR014851">
    <property type="entry name" value="BCS1_N"/>
</dbReference>
<evidence type="ECO:0000313" key="15">
    <source>
        <dbReference type="EMBL" id="UJO15198.1"/>
    </source>
</evidence>
<evidence type="ECO:0000256" key="3">
    <source>
        <dbReference type="ARBA" id="ARBA00022692"/>
    </source>
</evidence>
<dbReference type="SMART" id="SM00382">
    <property type="entry name" value="AAA"/>
    <property type="match status" value="1"/>
</dbReference>
<dbReference type="Pfam" id="PF00004">
    <property type="entry name" value="AAA"/>
    <property type="match status" value="1"/>
</dbReference>
<feature type="domain" description="AAA+ ATPase" evidence="13">
    <location>
        <begin position="301"/>
        <end position="440"/>
    </location>
</feature>
<dbReference type="SMART" id="SM01024">
    <property type="entry name" value="BCS1_N"/>
    <property type="match status" value="1"/>
</dbReference>
<comment type="similarity">
    <text evidence="2">Belongs to the AAA ATPase family. BCS1 subfamily.</text>
</comment>
<evidence type="ECO:0000259" key="14">
    <source>
        <dbReference type="SMART" id="SM01024"/>
    </source>
</evidence>
<feature type="compositionally biased region" description="Basic and acidic residues" evidence="12">
    <location>
        <begin position="650"/>
        <end position="670"/>
    </location>
</feature>
<evidence type="ECO:0000256" key="9">
    <source>
        <dbReference type="ARBA" id="ARBA00023128"/>
    </source>
</evidence>
<protein>
    <submittedName>
        <fullName evidence="15">Mitochondrial chaperone bcs1</fullName>
    </submittedName>
</protein>
<evidence type="ECO:0000256" key="4">
    <source>
        <dbReference type="ARBA" id="ARBA00022741"/>
    </source>
</evidence>
<dbReference type="Gene3D" id="3.40.50.300">
    <property type="entry name" value="P-loop containing nucleotide triphosphate hydrolases"/>
    <property type="match status" value="1"/>
</dbReference>
<feature type="compositionally biased region" description="Acidic residues" evidence="12">
    <location>
        <begin position="638"/>
        <end position="649"/>
    </location>
</feature>
<dbReference type="RefSeq" id="XP_047759564.1">
    <property type="nucleotide sequence ID" value="XM_047907759.1"/>
</dbReference>
<dbReference type="KEGG" id="ffu:CLAFUR5_08611"/>
<comment type="subcellular location">
    <subcellularLocation>
        <location evidence="1">Mitochondrion inner membrane</location>
        <topology evidence="1">Single-pass membrane protein</topology>
    </subcellularLocation>
</comment>
<dbReference type="Pfam" id="PF25426">
    <property type="entry name" value="AAA_lid_BCS1"/>
    <property type="match status" value="1"/>
</dbReference>
<evidence type="ECO:0000259" key="13">
    <source>
        <dbReference type="SMART" id="SM00382"/>
    </source>
</evidence>
<feature type="compositionally biased region" description="Acidic residues" evidence="12">
    <location>
        <begin position="608"/>
        <end position="627"/>
    </location>
</feature>
<keyword evidence="10" id="KW-0472">Membrane</keyword>
<dbReference type="Pfam" id="PF08740">
    <property type="entry name" value="BCS1_N"/>
    <property type="match status" value="1"/>
</dbReference>
<keyword evidence="8" id="KW-1133">Transmembrane helix</keyword>
<evidence type="ECO:0000256" key="10">
    <source>
        <dbReference type="ARBA" id="ARBA00023136"/>
    </source>
</evidence>
<dbReference type="SUPFAM" id="SSF52540">
    <property type="entry name" value="P-loop containing nucleoside triphosphate hydrolases"/>
    <property type="match status" value="1"/>
</dbReference>
<dbReference type="EMBL" id="CP090165">
    <property type="protein sequence ID" value="UJO15198.1"/>
    <property type="molecule type" value="Genomic_DNA"/>
</dbReference>
<keyword evidence="4" id="KW-0547">Nucleotide-binding</keyword>
<dbReference type="InterPro" id="IPR003959">
    <property type="entry name" value="ATPase_AAA_core"/>
</dbReference>
<keyword evidence="5" id="KW-0999">Mitochondrion inner membrane</keyword>
<dbReference type="OrthoDB" id="10251412at2759"/>
<evidence type="ECO:0000313" key="16">
    <source>
        <dbReference type="Proteomes" id="UP000756132"/>
    </source>
</evidence>
<evidence type="ECO:0000256" key="1">
    <source>
        <dbReference type="ARBA" id="ARBA00004434"/>
    </source>
</evidence>
<dbReference type="Proteomes" id="UP000756132">
    <property type="component" value="Chromosome 3"/>
</dbReference>
<evidence type="ECO:0000256" key="11">
    <source>
        <dbReference type="ARBA" id="ARBA00048778"/>
    </source>
</evidence>
<accession>A0A9Q8LD34</accession>
<sequence>MPGNSRLSATRLQTLLRTLTSIATEMRGGSNRPTEFLALPASTVLDNTKELIYQSSPRLVKVLGVVIPFVYLAYALHDIDWHLLKVVVLVQRMKAYFERSISISSSEPMHHMVNSWLAEHTKTDTRSMSLQTGGPSYGSSADASLKFVPNAESTSFRFNGRTFHVSNGAQTINRSYNQSVDRSDYQGIIGWRNEPKTDHGVTQSASMKISYVSFGSKGIAPIKEFLDHVRAKAAKSIGDSQTMFYRMETSGARWAQATAKPSRSMDSVAMPRDKKELLIKDIAAYVAEGSKKWYASMGIPHRRGYLFYGPPGCGKTSAINAIAGDFNLDVFSITLSNPALTDDLLEELFRTLPERALVLLEDVDVSGIESRGSNNGHSKRPSKNKKKTGVTLSGLLNCIDGACSAEHRVLIMTANTPDSLDPALIRPGRIDGKHLFANATRDVMQQQFAHIFSDIPGVTEFSSEYNIPEDRITPAEIQAFLLCHRSCPANAVKNAKAWADVIVEEKATGRNVSSFTGRIGEVSQIETGMDPGATSPSVFTQSPSDHQQLVEFDNEMTDPSSDNRFAAVNTTDTMSENAAPAGHVIEQEEDGFDQYDEYAASEYADAMETQEEGDDGADEYASSEDAEASEKKEKRDDGIDDYAASEDADDHLASEHVKATEPKEEGDKGRPKSAAPGNANVIEQRQEGDDKIDDDTDDTEPSDADVEEDHEDKWLEELAIILWSGWYSF</sequence>
<evidence type="ECO:0000256" key="8">
    <source>
        <dbReference type="ARBA" id="ARBA00022989"/>
    </source>
</evidence>
<evidence type="ECO:0000256" key="12">
    <source>
        <dbReference type="SAM" id="MobiDB-lite"/>
    </source>
</evidence>
<dbReference type="AlphaFoldDB" id="A0A9Q8LD34"/>
<reference evidence="15" key="2">
    <citation type="journal article" date="2022" name="Microb. Genom.">
        <title>A chromosome-scale genome assembly of the tomato pathogen Cladosporium fulvum reveals a compartmentalized genome architecture and the presence of a dispensable chromosome.</title>
        <authorList>
            <person name="Zaccaron A.Z."/>
            <person name="Chen L.H."/>
            <person name="Samaras A."/>
            <person name="Stergiopoulos I."/>
        </authorList>
    </citation>
    <scope>NUCLEOTIDE SEQUENCE</scope>
    <source>
        <strain evidence="15">Race5_Kim</strain>
    </source>
</reference>
<feature type="region of interest" description="Disordered" evidence="12">
    <location>
        <begin position="608"/>
        <end position="711"/>
    </location>
</feature>
<dbReference type="GeneID" id="71988489"/>
<organism evidence="15 16">
    <name type="scientific">Passalora fulva</name>
    <name type="common">Tomato leaf mold</name>
    <name type="synonym">Cladosporium fulvum</name>
    <dbReference type="NCBI Taxonomy" id="5499"/>
    <lineage>
        <taxon>Eukaryota</taxon>
        <taxon>Fungi</taxon>
        <taxon>Dikarya</taxon>
        <taxon>Ascomycota</taxon>
        <taxon>Pezizomycotina</taxon>
        <taxon>Dothideomycetes</taxon>
        <taxon>Dothideomycetidae</taxon>
        <taxon>Mycosphaerellales</taxon>
        <taxon>Mycosphaerellaceae</taxon>
        <taxon>Fulvia</taxon>
    </lineage>
</organism>
<keyword evidence="9" id="KW-0496">Mitochondrion</keyword>
<feature type="compositionally biased region" description="Basic and acidic residues" evidence="12">
    <location>
        <begin position="628"/>
        <end position="637"/>
    </location>
</feature>
<evidence type="ECO:0000256" key="2">
    <source>
        <dbReference type="ARBA" id="ARBA00007448"/>
    </source>
</evidence>
<proteinExistence type="inferred from homology"/>
<dbReference type="InterPro" id="IPR050747">
    <property type="entry name" value="Mitochondrial_chaperone_BCS1"/>
</dbReference>
<dbReference type="GO" id="GO:0016887">
    <property type="term" value="F:ATP hydrolysis activity"/>
    <property type="evidence" value="ECO:0007669"/>
    <property type="project" value="InterPro"/>
</dbReference>
<feature type="compositionally biased region" description="Acidic residues" evidence="12">
    <location>
        <begin position="690"/>
        <end position="710"/>
    </location>
</feature>
<comment type="catalytic activity">
    <reaction evidence="11">
        <text>ATP + H2O = ADP + phosphate + H(+)</text>
        <dbReference type="Rhea" id="RHEA:13065"/>
        <dbReference type="ChEBI" id="CHEBI:15377"/>
        <dbReference type="ChEBI" id="CHEBI:15378"/>
        <dbReference type="ChEBI" id="CHEBI:30616"/>
        <dbReference type="ChEBI" id="CHEBI:43474"/>
        <dbReference type="ChEBI" id="CHEBI:456216"/>
    </reaction>
    <physiologicalReaction direction="left-to-right" evidence="11">
        <dbReference type="Rhea" id="RHEA:13066"/>
    </physiologicalReaction>
</comment>
<name>A0A9Q8LD34_PASFU</name>
<evidence type="ECO:0000256" key="5">
    <source>
        <dbReference type="ARBA" id="ARBA00022792"/>
    </source>
</evidence>
<dbReference type="InterPro" id="IPR027417">
    <property type="entry name" value="P-loop_NTPase"/>
</dbReference>
<reference evidence="15" key="1">
    <citation type="submission" date="2021-12" db="EMBL/GenBank/DDBJ databases">
        <authorList>
            <person name="Zaccaron A."/>
            <person name="Stergiopoulos I."/>
        </authorList>
    </citation>
    <scope>NUCLEOTIDE SEQUENCE</scope>
    <source>
        <strain evidence="15">Race5_Kim</strain>
    </source>
</reference>
<gene>
    <name evidence="15" type="ORF">CLAFUR5_08611</name>
</gene>
<keyword evidence="7" id="KW-0067">ATP-binding</keyword>
<dbReference type="GO" id="GO:0005743">
    <property type="term" value="C:mitochondrial inner membrane"/>
    <property type="evidence" value="ECO:0007669"/>
    <property type="project" value="UniProtKB-SubCell"/>
</dbReference>
<evidence type="ECO:0000256" key="6">
    <source>
        <dbReference type="ARBA" id="ARBA00022801"/>
    </source>
</evidence>
<feature type="domain" description="BCS1 N-terminal" evidence="14">
    <location>
        <begin position="73"/>
        <end position="268"/>
    </location>
</feature>
<evidence type="ECO:0000256" key="7">
    <source>
        <dbReference type="ARBA" id="ARBA00022840"/>
    </source>
</evidence>
<dbReference type="InterPro" id="IPR003593">
    <property type="entry name" value="AAA+_ATPase"/>
</dbReference>
<dbReference type="GO" id="GO:0005524">
    <property type="term" value="F:ATP binding"/>
    <property type="evidence" value="ECO:0007669"/>
    <property type="project" value="UniProtKB-KW"/>
</dbReference>
<keyword evidence="16" id="KW-1185">Reference proteome</keyword>